<keyword evidence="1" id="KW-0479">Metal-binding</keyword>
<feature type="domain" description="SWIM-type" evidence="3">
    <location>
        <begin position="281"/>
        <end position="313"/>
    </location>
</feature>
<gene>
    <name evidence="4" type="ORF">Ahy_A03g013930</name>
</gene>
<dbReference type="PROSITE" id="PS50966">
    <property type="entry name" value="ZF_SWIM"/>
    <property type="match status" value="1"/>
</dbReference>
<evidence type="ECO:0000313" key="4">
    <source>
        <dbReference type="EMBL" id="RYR67524.1"/>
    </source>
</evidence>
<organism evidence="4 5">
    <name type="scientific">Arachis hypogaea</name>
    <name type="common">Peanut</name>
    <dbReference type="NCBI Taxonomy" id="3818"/>
    <lineage>
        <taxon>Eukaryota</taxon>
        <taxon>Viridiplantae</taxon>
        <taxon>Streptophyta</taxon>
        <taxon>Embryophyta</taxon>
        <taxon>Tracheophyta</taxon>
        <taxon>Spermatophyta</taxon>
        <taxon>Magnoliopsida</taxon>
        <taxon>eudicotyledons</taxon>
        <taxon>Gunneridae</taxon>
        <taxon>Pentapetalae</taxon>
        <taxon>rosids</taxon>
        <taxon>fabids</taxon>
        <taxon>Fabales</taxon>
        <taxon>Fabaceae</taxon>
        <taxon>Papilionoideae</taxon>
        <taxon>50 kb inversion clade</taxon>
        <taxon>dalbergioids sensu lato</taxon>
        <taxon>Dalbergieae</taxon>
        <taxon>Pterocarpus clade</taxon>
        <taxon>Arachis</taxon>
    </lineage>
</organism>
<reference evidence="4 5" key="1">
    <citation type="submission" date="2019-01" db="EMBL/GenBank/DDBJ databases">
        <title>Sequencing of cultivated peanut Arachis hypogaea provides insights into genome evolution and oil improvement.</title>
        <authorList>
            <person name="Chen X."/>
        </authorList>
    </citation>
    <scope>NUCLEOTIDE SEQUENCE [LARGE SCALE GENOMIC DNA]</scope>
    <source>
        <strain evidence="5">cv. Fuhuasheng</strain>
        <tissue evidence="4">Leaves</tissue>
    </source>
</reference>
<protein>
    <recommendedName>
        <fullName evidence="3">SWIM-type domain-containing protein</fullName>
    </recommendedName>
</protein>
<dbReference type="Proteomes" id="UP000289738">
    <property type="component" value="Chromosome A03"/>
</dbReference>
<sequence length="412" mass="47898">MGYNIKSDEEFEDNYKIVTPFEDVKKDDIIVEGDMTNIANALTNQYPSKKPSFMHALNLNPMHALKFSTYVNIIFVIFVDDKFIVKMEFNFRNIVIPAVIRKYNGNHTYIKSTISQDHGKLDSDTITKTIKSLIKVDPSIKFGWSSKRQLRKYLVGGKLLMKLCIQGPNNGAWQYPRAIYMFYIKYIASNFLKRFKAPHMQKLIVNKGSYDHQPSGVHYGVLKGECYFSVMALVKANFYKLNTLFTRKTADAKTHISASHLFSEYANEVFEVRDMSSDLEFAVNLHFWHCGCGEFQVDQIPCCHVFDCYTNHHLNWKQYMHEIYTMREIQKVYRTRFRPLENPTWSMYQGPRLVSNSHLKRVTKDRSKKTRFLNEMDMRDVHDPRLCGGEGHNQSRCPYRGGASSIGSTPNS</sequence>
<evidence type="ECO:0000256" key="1">
    <source>
        <dbReference type="PROSITE-ProRule" id="PRU00325"/>
    </source>
</evidence>
<evidence type="ECO:0000313" key="5">
    <source>
        <dbReference type="Proteomes" id="UP000289738"/>
    </source>
</evidence>
<dbReference type="AlphaFoldDB" id="A0A445DWF7"/>
<accession>A0A445DWF7</accession>
<dbReference type="InterPro" id="IPR007527">
    <property type="entry name" value="Znf_SWIM"/>
</dbReference>
<proteinExistence type="predicted"/>
<evidence type="ECO:0000256" key="2">
    <source>
        <dbReference type="SAM" id="MobiDB-lite"/>
    </source>
</evidence>
<feature type="region of interest" description="Disordered" evidence="2">
    <location>
        <begin position="392"/>
        <end position="412"/>
    </location>
</feature>
<dbReference type="GO" id="GO:0008270">
    <property type="term" value="F:zinc ion binding"/>
    <property type="evidence" value="ECO:0007669"/>
    <property type="project" value="UniProtKB-KW"/>
</dbReference>
<evidence type="ECO:0000259" key="3">
    <source>
        <dbReference type="PROSITE" id="PS50966"/>
    </source>
</evidence>
<name>A0A445DWF7_ARAHY</name>
<comment type="caution">
    <text evidence="4">The sequence shown here is derived from an EMBL/GenBank/DDBJ whole genome shotgun (WGS) entry which is preliminary data.</text>
</comment>
<dbReference type="EMBL" id="SDMP01000003">
    <property type="protein sequence ID" value="RYR67524.1"/>
    <property type="molecule type" value="Genomic_DNA"/>
</dbReference>
<keyword evidence="1" id="KW-0863">Zinc-finger</keyword>
<keyword evidence="1" id="KW-0862">Zinc</keyword>
<keyword evidence="5" id="KW-1185">Reference proteome</keyword>